<sequence length="150" mass="17620">MAQEQETEFTPDKRKQVIWDKGVLYRLWVPKNHTETWEPHRQLIVPRGAPGVYWILVIRVDVWKGVQGPPDLVREEWEGKISSTKTSMVEYVLSFHQKLTDMMKVARDSLAQAQEKQSAWYDEKAHLRNFERGDKVMVFLPLKTDKLQAA</sequence>
<dbReference type="AlphaFoldDB" id="A0A151P4Q0"/>
<organism evidence="1 2">
    <name type="scientific">Alligator mississippiensis</name>
    <name type="common">American alligator</name>
    <dbReference type="NCBI Taxonomy" id="8496"/>
    <lineage>
        <taxon>Eukaryota</taxon>
        <taxon>Metazoa</taxon>
        <taxon>Chordata</taxon>
        <taxon>Craniata</taxon>
        <taxon>Vertebrata</taxon>
        <taxon>Euteleostomi</taxon>
        <taxon>Archelosauria</taxon>
        <taxon>Archosauria</taxon>
        <taxon>Crocodylia</taxon>
        <taxon>Alligatoridae</taxon>
        <taxon>Alligatorinae</taxon>
        <taxon>Alligator</taxon>
    </lineage>
</organism>
<accession>A0A151P4Q0</accession>
<comment type="caution">
    <text evidence="1">The sequence shown here is derived from an EMBL/GenBank/DDBJ whole genome shotgun (WGS) entry which is preliminary data.</text>
</comment>
<dbReference type="Proteomes" id="UP000050525">
    <property type="component" value="Unassembled WGS sequence"/>
</dbReference>
<evidence type="ECO:0000313" key="2">
    <source>
        <dbReference type="Proteomes" id="UP000050525"/>
    </source>
</evidence>
<gene>
    <name evidence="1" type="ORF">Y1Q_0023045</name>
</gene>
<keyword evidence="2" id="KW-1185">Reference proteome</keyword>
<reference evidence="1 2" key="1">
    <citation type="journal article" date="2012" name="Genome Biol.">
        <title>Sequencing three crocodilian genomes to illuminate the evolution of archosaurs and amniotes.</title>
        <authorList>
            <person name="St John J.A."/>
            <person name="Braun E.L."/>
            <person name="Isberg S.R."/>
            <person name="Miles L.G."/>
            <person name="Chong A.Y."/>
            <person name="Gongora J."/>
            <person name="Dalzell P."/>
            <person name="Moran C."/>
            <person name="Bed'hom B."/>
            <person name="Abzhanov A."/>
            <person name="Burgess S.C."/>
            <person name="Cooksey A.M."/>
            <person name="Castoe T.A."/>
            <person name="Crawford N.G."/>
            <person name="Densmore L.D."/>
            <person name="Drew J.C."/>
            <person name="Edwards S.V."/>
            <person name="Faircloth B.C."/>
            <person name="Fujita M.K."/>
            <person name="Greenwold M.J."/>
            <person name="Hoffmann F.G."/>
            <person name="Howard J.M."/>
            <person name="Iguchi T."/>
            <person name="Janes D.E."/>
            <person name="Khan S.Y."/>
            <person name="Kohno S."/>
            <person name="de Koning A.J."/>
            <person name="Lance S.L."/>
            <person name="McCarthy F.M."/>
            <person name="McCormack J.E."/>
            <person name="Merchant M.E."/>
            <person name="Peterson D.G."/>
            <person name="Pollock D.D."/>
            <person name="Pourmand N."/>
            <person name="Raney B.J."/>
            <person name="Roessler K.A."/>
            <person name="Sanford J.R."/>
            <person name="Sawyer R.H."/>
            <person name="Schmidt C.J."/>
            <person name="Triplett E.W."/>
            <person name="Tuberville T.D."/>
            <person name="Venegas-Anaya M."/>
            <person name="Howard J.T."/>
            <person name="Jarvis E.D."/>
            <person name="Guillette L.J.Jr."/>
            <person name="Glenn T.C."/>
            <person name="Green R.E."/>
            <person name="Ray D.A."/>
        </authorList>
    </citation>
    <scope>NUCLEOTIDE SEQUENCE [LARGE SCALE GENOMIC DNA]</scope>
    <source>
        <strain evidence="1">KSC_2009_1</strain>
    </source>
</reference>
<name>A0A151P4Q0_ALLMI</name>
<proteinExistence type="predicted"/>
<dbReference type="EMBL" id="AKHW03000978">
    <property type="protein sequence ID" value="KYO44041.1"/>
    <property type="molecule type" value="Genomic_DNA"/>
</dbReference>
<protein>
    <submittedName>
        <fullName evidence="1">Uncharacterized protein</fullName>
    </submittedName>
</protein>
<evidence type="ECO:0000313" key="1">
    <source>
        <dbReference type="EMBL" id="KYO44041.1"/>
    </source>
</evidence>